<organism evidence="2 3">
    <name type="scientific">Eragrostis curvula</name>
    <name type="common">weeping love grass</name>
    <dbReference type="NCBI Taxonomy" id="38414"/>
    <lineage>
        <taxon>Eukaryota</taxon>
        <taxon>Viridiplantae</taxon>
        <taxon>Streptophyta</taxon>
        <taxon>Embryophyta</taxon>
        <taxon>Tracheophyta</taxon>
        <taxon>Spermatophyta</taxon>
        <taxon>Magnoliopsida</taxon>
        <taxon>Liliopsida</taxon>
        <taxon>Poales</taxon>
        <taxon>Poaceae</taxon>
        <taxon>PACMAD clade</taxon>
        <taxon>Chloridoideae</taxon>
        <taxon>Eragrostideae</taxon>
        <taxon>Eragrostidinae</taxon>
        <taxon>Eragrostis</taxon>
    </lineage>
</organism>
<protein>
    <submittedName>
        <fullName evidence="2">Uncharacterized protein</fullName>
    </submittedName>
</protein>
<reference evidence="2 3" key="1">
    <citation type="journal article" date="2019" name="Sci. Rep.">
        <title>A high-quality genome of Eragrostis curvula grass provides insights into Poaceae evolution and supports new strategies to enhance forage quality.</title>
        <authorList>
            <person name="Carballo J."/>
            <person name="Santos B.A.C.M."/>
            <person name="Zappacosta D."/>
            <person name="Garbus I."/>
            <person name="Selva J.P."/>
            <person name="Gallo C.A."/>
            <person name="Diaz A."/>
            <person name="Albertini E."/>
            <person name="Caccamo M."/>
            <person name="Echenique V."/>
        </authorList>
    </citation>
    <scope>NUCLEOTIDE SEQUENCE [LARGE SCALE GENOMIC DNA]</scope>
    <source>
        <strain evidence="3">cv. Victoria</strain>
        <tissue evidence="2">Leaf</tissue>
    </source>
</reference>
<dbReference type="Proteomes" id="UP000324897">
    <property type="component" value="Chromosome 4"/>
</dbReference>
<evidence type="ECO:0000256" key="1">
    <source>
        <dbReference type="SAM" id="MobiDB-lite"/>
    </source>
</evidence>
<dbReference type="EMBL" id="RWGY01000007">
    <property type="protein sequence ID" value="TVU37130.1"/>
    <property type="molecule type" value="Genomic_DNA"/>
</dbReference>
<gene>
    <name evidence="2" type="ORF">EJB05_10426</name>
</gene>
<proteinExistence type="predicted"/>
<comment type="caution">
    <text evidence="2">The sequence shown here is derived from an EMBL/GenBank/DDBJ whole genome shotgun (WGS) entry which is preliminary data.</text>
</comment>
<name>A0A5J9VPX4_9POAL</name>
<accession>A0A5J9VPX4</accession>
<feature type="non-terminal residue" evidence="2">
    <location>
        <position position="1"/>
    </location>
</feature>
<keyword evidence="3" id="KW-1185">Reference proteome</keyword>
<feature type="region of interest" description="Disordered" evidence="1">
    <location>
        <begin position="106"/>
        <end position="155"/>
    </location>
</feature>
<evidence type="ECO:0000313" key="3">
    <source>
        <dbReference type="Proteomes" id="UP000324897"/>
    </source>
</evidence>
<dbReference type="Gramene" id="TVU37130">
    <property type="protein sequence ID" value="TVU37130"/>
    <property type="gene ID" value="EJB05_10426"/>
</dbReference>
<sequence>MTTYSEEALMMRSKVERAGPANLLCFPGPSPLVAVPPVLPRRQFNHQIRLAVPTPPPPAAAFRPANRRRFRGAPPRAVVIPSLATECRHPWGSTFSALVSPWWRRQRKGRRREDRGEALCTSPMDSMGENEGYGMDMRRGGGGRKAQHDLVGSPG</sequence>
<dbReference type="AlphaFoldDB" id="A0A5J9VPX4"/>
<evidence type="ECO:0000313" key="2">
    <source>
        <dbReference type="EMBL" id="TVU37130.1"/>
    </source>
</evidence>